<dbReference type="InterPro" id="IPR009305">
    <property type="entry name" value="Mpo1-like"/>
</dbReference>
<keyword evidence="1" id="KW-0472">Membrane</keyword>
<evidence type="ECO:0008006" key="4">
    <source>
        <dbReference type="Google" id="ProtNLM"/>
    </source>
</evidence>
<accession>A0A1I3IIM6</accession>
<feature type="transmembrane region" description="Helical" evidence="1">
    <location>
        <begin position="44"/>
        <end position="63"/>
    </location>
</feature>
<sequence length="96" mass="10727">MVFRFLHNYALRHQHPVNQLLHLVGLPVTFVLPVIFLVQERPWWWALTSFVVGYALQFAGHAVEGNDAGEVILVKKLLGMPYTDIVQGGNRSSGSG</sequence>
<gene>
    <name evidence="2" type="ORF">SAMN05421753_109140</name>
</gene>
<keyword evidence="1" id="KW-1133">Transmembrane helix</keyword>
<feature type="transmembrane region" description="Helical" evidence="1">
    <location>
        <begin position="20"/>
        <end position="38"/>
    </location>
</feature>
<protein>
    <recommendedName>
        <fullName evidence="4">DUF962 domain-containing protein</fullName>
    </recommendedName>
</protein>
<dbReference type="Pfam" id="PF06127">
    <property type="entry name" value="Mpo1-like"/>
    <property type="match status" value="1"/>
</dbReference>
<reference evidence="3" key="1">
    <citation type="submission" date="2016-10" db="EMBL/GenBank/DDBJ databases">
        <authorList>
            <person name="Varghese N."/>
            <person name="Submissions S."/>
        </authorList>
    </citation>
    <scope>NUCLEOTIDE SEQUENCE [LARGE SCALE GENOMIC DNA]</scope>
    <source>
        <strain evidence="3">DSM 26348</strain>
    </source>
</reference>
<name>A0A1I3IIM6_9PLAN</name>
<dbReference type="EMBL" id="FOQD01000009">
    <property type="protein sequence ID" value="SFI47781.1"/>
    <property type="molecule type" value="Genomic_DNA"/>
</dbReference>
<dbReference type="AlphaFoldDB" id="A0A1I3IIM6"/>
<keyword evidence="3" id="KW-1185">Reference proteome</keyword>
<organism evidence="2 3">
    <name type="scientific">Planctomicrobium piriforme</name>
    <dbReference type="NCBI Taxonomy" id="1576369"/>
    <lineage>
        <taxon>Bacteria</taxon>
        <taxon>Pseudomonadati</taxon>
        <taxon>Planctomycetota</taxon>
        <taxon>Planctomycetia</taxon>
        <taxon>Planctomycetales</taxon>
        <taxon>Planctomycetaceae</taxon>
        <taxon>Planctomicrobium</taxon>
    </lineage>
</organism>
<evidence type="ECO:0000313" key="3">
    <source>
        <dbReference type="Proteomes" id="UP000199518"/>
    </source>
</evidence>
<proteinExistence type="predicted"/>
<evidence type="ECO:0000256" key="1">
    <source>
        <dbReference type="SAM" id="Phobius"/>
    </source>
</evidence>
<evidence type="ECO:0000313" key="2">
    <source>
        <dbReference type="EMBL" id="SFI47781.1"/>
    </source>
</evidence>
<dbReference type="RefSeq" id="WP_175517434.1">
    <property type="nucleotide sequence ID" value="NZ_FOQD01000009.1"/>
</dbReference>
<keyword evidence="1" id="KW-0812">Transmembrane</keyword>
<dbReference type="Proteomes" id="UP000199518">
    <property type="component" value="Unassembled WGS sequence"/>
</dbReference>